<dbReference type="GO" id="GO:0005773">
    <property type="term" value="C:vacuole"/>
    <property type="evidence" value="ECO:0007669"/>
    <property type="project" value="TreeGrafter"/>
</dbReference>
<dbReference type="AlphaFoldDB" id="S8C4C2"/>
<evidence type="ECO:0000313" key="3">
    <source>
        <dbReference type="Proteomes" id="UP000015453"/>
    </source>
</evidence>
<proteinExistence type="inferred from homology"/>
<dbReference type="InterPro" id="IPR029058">
    <property type="entry name" value="AB_hydrolase_fold"/>
</dbReference>
<protein>
    <submittedName>
        <fullName evidence="2">Uncharacterized protein</fullName>
    </submittedName>
</protein>
<evidence type="ECO:0000313" key="2">
    <source>
        <dbReference type="EMBL" id="EPS61504.1"/>
    </source>
</evidence>
<dbReference type="Pfam" id="PF00450">
    <property type="entry name" value="Peptidase_S10"/>
    <property type="match status" value="1"/>
</dbReference>
<feature type="non-terminal residue" evidence="2">
    <location>
        <position position="163"/>
    </location>
</feature>
<dbReference type="SUPFAM" id="SSF53474">
    <property type="entry name" value="alpha/beta-Hydrolases"/>
    <property type="match status" value="1"/>
</dbReference>
<comment type="caution">
    <text evidence="2">The sequence shown here is derived from an EMBL/GenBank/DDBJ whole genome shotgun (WGS) entry which is preliminary data.</text>
</comment>
<dbReference type="PANTHER" id="PTHR11802:SF31">
    <property type="entry name" value="SERINE CARBOXYPEPTIDASE-LIKE 34"/>
    <property type="match status" value="1"/>
</dbReference>
<dbReference type="Gene3D" id="6.10.250.940">
    <property type="match status" value="1"/>
</dbReference>
<feature type="non-terminal residue" evidence="2">
    <location>
        <position position="1"/>
    </location>
</feature>
<evidence type="ECO:0000256" key="1">
    <source>
        <dbReference type="ARBA" id="ARBA00009431"/>
    </source>
</evidence>
<accession>S8C4C2</accession>
<dbReference type="Gene3D" id="3.40.50.1820">
    <property type="entry name" value="alpha/beta hydrolase"/>
    <property type="match status" value="1"/>
</dbReference>
<dbReference type="InterPro" id="IPR001563">
    <property type="entry name" value="Peptidase_S10"/>
</dbReference>
<keyword evidence="3" id="KW-1185">Reference proteome</keyword>
<dbReference type="Proteomes" id="UP000015453">
    <property type="component" value="Unassembled WGS sequence"/>
</dbReference>
<gene>
    <name evidence="2" type="ORF">M569_13293</name>
</gene>
<reference evidence="2 3" key="1">
    <citation type="journal article" date="2013" name="BMC Genomics">
        <title>The miniature genome of a carnivorous plant Genlisea aurea contains a low number of genes and short non-coding sequences.</title>
        <authorList>
            <person name="Leushkin E.V."/>
            <person name="Sutormin R.A."/>
            <person name="Nabieva E.R."/>
            <person name="Penin A.A."/>
            <person name="Kondrashov A.S."/>
            <person name="Logacheva M.D."/>
        </authorList>
    </citation>
    <scope>NUCLEOTIDE SEQUENCE [LARGE SCALE GENOMIC DNA]</scope>
</reference>
<comment type="similarity">
    <text evidence="1">Belongs to the peptidase S10 family.</text>
</comment>
<sequence length="163" mass="18555">IGNGVYDAETDNTGMIEYAWDHAVISDELYARIKKQCDFSQANLSDACNDALDDYYDVYDIIDMYSLYTPTCVTLNFSIAPRPFAATSRMRSAPAGYDPCAGYYTEVYLNRPDVQKALHANVTHLNYPWTHCSDVITVWIDSPFTVLPVLRKLIKSGLRIWIY</sequence>
<dbReference type="OrthoDB" id="911031at2759"/>
<dbReference type="GO" id="GO:0006508">
    <property type="term" value="P:proteolysis"/>
    <property type="evidence" value="ECO:0007669"/>
    <property type="project" value="InterPro"/>
</dbReference>
<name>S8C4C2_9LAMI</name>
<dbReference type="EMBL" id="AUSU01006788">
    <property type="protein sequence ID" value="EPS61504.1"/>
    <property type="molecule type" value="Genomic_DNA"/>
</dbReference>
<dbReference type="GO" id="GO:0004185">
    <property type="term" value="F:serine-type carboxypeptidase activity"/>
    <property type="evidence" value="ECO:0007669"/>
    <property type="project" value="InterPro"/>
</dbReference>
<organism evidence="2 3">
    <name type="scientific">Genlisea aurea</name>
    <dbReference type="NCBI Taxonomy" id="192259"/>
    <lineage>
        <taxon>Eukaryota</taxon>
        <taxon>Viridiplantae</taxon>
        <taxon>Streptophyta</taxon>
        <taxon>Embryophyta</taxon>
        <taxon>Tracheophyta</taxon>
        <taxon>Spermatophyta</taxon>
        <taxon>Magnoliopsida</taxon>
        <taxon>eudicotyledons</taxon>
        <taxon>Gunneridae</taxon>
        <taxon>Pentapetalae</taxon>
        <taxon>asterids</taxon>
        <taxon>lamiids</taxon>
        <taxon>Lamiales</taxon>
        <taxon>Lentibulariaceae</taxon>
        <taxon>Genlisea</taxon>
    </lineage>
</organism>
<dbReference type="PANTHER" id="PTHR11802">
    <property type="entry name" value="SERINE PROTEASE FAMILY S10 SERINE CARBOXYPEPTIDASE"/>
    <property type="match status" value="1"/>
</dbReference>